<proteinExistence type="predicted"/>
<name>A0A6C0HQ03_9ZZZZ</name>
<protein>
    <submittedName>
        <fullName evidence="1">Uncharacterized protein</fullName>
    </submittedName>
</protein>
<dbReference type="EMBL" id="MN740003">
    <property type="protein sequence ID" value="QHT82788.1"/>
    <property type="molecule type" value="Genomic_DNA"/>
</dbReference>
<accession>A0A6C0HQ03</accession>
<dbReference type="AlphaFoldDB" id="A0A6C0HQ03"/>
<evidence type="ECO:0000313" key="1">
    <source>
        <dbReference type="EMBL" id="QHT82788.1"/>
    </source>
</evidence>
<reference evidence="1" key="1">
    <citation type="journal article" date="2020" name="Nature">
        <title>Giant virus diversity and host interactions through global metagenomics.</title>
        <authorList>
            <person name="Schulz F."/>
            <person name="Roux S."/>
            <person name="Paez-Espino D."/>
            <person name="Jungbluth S."/>
            <person name="Walsh D.A."/>
            <person name="Denef V.J."/>
            <person name="McMahon K.D."/>
            <person name="Konstantinidis K.T."/>
            <person name="Eloe-Fadrosh E.A."/>
            <person name="Kyrpides N.C."/>
            <person name="Woyke T."/>
        </authorList>
    </citation>
    <scope>NUCLEOTIDE SEQUENCE</scope>
    <source>
        <strain evidence="1">GVMAG-M-3300023184-165</strain>
    </source>
</reference>
<organism evidence="1">
    <name type="scientific">viral metagenome</name>
    <dbReference type="NCBI Taxonomy" id="1070528"/>
    <lineage>
        <taxon>unclassified sequences</taxon>
        <taxon>metagenomes</taxon>
        <taxon>organismal metagenomes</taxon>
    </lineage>
</organism>
<sequence>MCKKLLLFLSYISLTRQMFMTSRFFSPFQNKTTNVTTQYYPSTILKKRLCEGEPSWSICDDAITMLKIWATLFVFTFPIISFPYHKDN</sequence>